<organism evidence="1 2">
    <name type="scientific">Teratosphaeria destructans</name>
    <dbReference type="NCBI Taxonomy" id="418781"/>
    <lineage>
        <taxon>Eukaryota</taxon>
        <taxon>Fungi</taxon>
        <taxon>Dikarya</taxon>
        <taxon>Ascomycota</taxon>
        <taxon>Pezizomycotina</taxon>
        <taxon>Dothideomycetes</taxon>
        <taxon>Dothideomycetidae</taxon>
        <taxon>Mycosphaerellales</taxon>
        <taxon>Teratosphaeriaceae</taxon>
        <taxon>Teratosphaeria</taxon>
    </lineage>
</organism>
<dbReference type="Proteomes" id="UP001138500">
    <property type="component" value="Unassembled WGS sequence"/>
</dbReference>
<sequence>MRRIDLCGLEAPEDGTEYPVVREMYGQSAAELARWVEAVRKGGQGVLKIDVPVDEAISMAVDRT</sequence>
<dbReference type="EMBL" id="RIBY02000413">
    <property type="protein sequence ID" value="KAH9843267.1"/>
    <property type="molecule type" value="Genomic_DNA"/>
</dbReference>
<protein>
    <submittedName>
        <fullName evidence="1">Uncharacterized protein</fullName>
    </submittedName>
</protein>
<dbReference type="OrthoDB" id="190265at2759"/>
<keyword evidence="2" id="KW-1185">Reference proteome</keyword>
<proteinExistence type="predicted"/>
<comment type="caution">
    <text evidence="1">The sequence shown here is derived from an EMBL/GenBank/DDBJ whole genome shotgun (WGS) entry which is preliminary data.</text>
</comment>
<dbReference type="AlphaFoldDB" id="A0A9W7SZC9"/>
<reference evidence="1 2" key="2">
    <citation type="journal article" date="2021" name="Curr. Genet.">
        <title>Genetic response to nitrogen starvation in the aggressive Eucalyptus foliar pathogen Teratosphaeria destructans.</title>
        <authorList>
            <person name="Havenga M."/>
            <person name="Wingfield B.D."/>
            <person name="Wingfield M.J."/>
            <person name="Dreyer L.L."/>
            <person name="Roets F."/>
            <person name="Aylward J."/>
        </authorList>
    </citation>
    <scope>NUCLEOTIDE SEQUENCE [LARGE SCALE GENOMIC DNA]</scope>
    <source>
        <strain evidence="1">CMW44962</strain>
    </source>
</reference>
<evidence type="ECO:0000313" key="1">
    <source>
        <dbReference type="EMBL" id="KAH9843267.1"/>
    </source>
</evidence>
<gene>
    <name evidence="1" type="ORF">Tdes44962_MAKER07588</name>
</gene>
<name>A0A9W7SZC9_9PEZI</name>
<evidence type="ECO:0000313" key="2">
    <source>
        <dbReference type="Proteomes" id="UP001138500"/>
    </source>
</evidence>
<accession>A0A9W7SZC9</accession>
<reference evidence="1 2" key="1">
    <citation type="journal article" date="2018" name="IMA Fungus">
        <title>IMA Genome-F 10: Nine draft genome sequences of Claviceps purpurea s.lat., including C. arundinis, C. humidiphila, and C. cf. spartinae, pseudomolecules for the pitch canker pathogen Fusarium circinatum, draft genome of Davidsoniella eucalypti, Grosmannia galeiformis, Quambalaria eucalypti, and Teratosphaeria destructans.</title>
        <authorList>
            <person name="Wingfield B.D."/>
            <person name="Liu M."/>
            <person name="Nguyen H.D."/>
            <person name="Lane F.A."/>
            <person name="Morgan S.W."/>
            <person name="De Vos L."/>
            <person name="Wilken P.M."/>
            <person name="Duong T.A."/>
            <person name="Aylward J."/>
            <person name="Coetzee M.P."/>
            <person name="Dadej K."/>
            <person name="De Beer Z.W."/>
            <person name="Findlay W."/>
            <person name="Havenga M."/>
            <person name="Kolarik M."/>
            <person name="Menzies J.G."/>
            <person name="Naidoo K."/>
            <person name="Pochopski O."/>
            <person name="Shoukouhi P."/>
            <person name="Santana Q.C."/>
            <person name="Seifert K.A."/>
            <person name="Soal N."/>
            <person name="Steenkamp E.T."/>
            <person name="Tatham C.T."/>
            <person name="van der Nest M.A."/>
            <person name="Wingfield M.J."/>
        </authorList>
    </citation>
    <scope>NUCLEOTIDE SEQUENCE [LARGE SCALE GENOMIC DNA]</scope>
    <source>
        <strain evidence="1">CMW44962</strain>
    </source>
</reference>